<sequence length="349" mass="40971">MYAFNGKRTNILIITDRLLHTAELLRDFLNNYDDIDCNLIHSLNDFAPDETGIPDILISAGYLENIDNWGIVESVRRSNSSAICILWGMVDSCIIDFTDKYNFNEWFERTRPFEDLLEHIREFEDDIYEYNSIGIDLCSELLFSDDDYHIIAYTGNMIKVNLLGIFPLGKIRMKGFPYKAVYVEKSETKYMSCYSIKNKTIFLKDLCIKNHSVKLPALNGVAPDSENYIKEGHVYKGINMPLKYTGSIVIGKDHKEIRKNEDNCILNRMFGWKKLFMLELENGKMTGIKDLSRISKRIRRLQVLFPVLPYITGYSPLLKRMWMDNRYCNEPPQKLYRYYTEYIKFCKNI</sequence>
<evidence type="ECO:0000313" key="1">
    <source>
        <dbReference type="EMBL" id="HIU57858.1"/>
    </source>
</evidence>
<dbReference type="EMBL" id="DVNB01000087">
    <property type="protein sequence ID" value="HIU57858.1"/>
    <property type="molecule type" value="Genomic_DNA"/>
</dbReference>
<proteinExistence type="predicted"/>
<accession>A0A9D1MD12</accession>
<dbReference type="Proteomes" id="UP000824109">
    <property type="component" value="Unassembled WGS sequence"/>
</dbReference>
<name>A0A9D1MD12_9FIRM</name>
<organism evidence="1 2">
    <name type="scientific">Candidatus Ornithomonoglobus merdipullorum</name>
    <dbReference type="NCBI Taxonomy" id="2840895"/>
    <lineage>
        <taxon>Bacteria</taxon>
        <taxon>Bacillati</taxon>
        <taxon>Bacillota</taxon>
        <taxon>Clostridia</taxon>
        <taxon>Candidatus Ornithomonoglobus</taxon>
    </lineage>
</organism>
<reference evidence="1" key="1">
    <citation type="submission" date="2020-10" db="EMBL/GenBank/DDBJ databases">
        <authorList>
            <person name="Gilroy R."/>
        </authorList>
    </citation>
    <scope>NUCLEOTIDE SEQUENCE</scope>
    <source>
        <strain evidence="1">USAMLcec3-3695</strain>
    </source>
</reference>
<evidence type="ECO:0000313" key="2">
    <source>
        <dbReference type="Proteomes" id="UP000824109"/>
    </source>
</evidence>
<protein>
    <submittedName>
        <fullName evidence="1">Uncharacterized protein</fullName>
    </submittedName>
</protein>
<gene>
    <name evidence="1" type="ORF">IAA61_08655</name>
</gene>
<comment type="caution">
    <text evidence="1">The sequence shown here is derived from an EMBL/GenBank/DDBJ whole genome shotgun (WGS) entry which is preliminary data.</text>
</comment>
<reference evidence="1" key="2">
    <citation type="journal article" date="2021" name="PeerJ">
        <title>Extensive microbial diversity within the chicken gut microbiome revealed by metagenomics and culture.</title>
        <authorList>
            <person name="Gilroy R."/>
            <person name="Ravi A."/>
            <person name="Getino M."/>
            <person name="Pursley I."/>
            <person name="Horton D.L."/>
            <person name="Alikhan N.F."/>
            <person name="Baker D."/>
            <person name="Gharbi K."/>
            <person name="Hall N."/>
            <person name="Watson M."/>
            <person name="Adriaenssens E.M."/>
            <person name="Foster-Nyarko E."/>
            <person name="Jarju S."/>
            <person name="Secka A."/>
            <person name="Antonio M."/>
            <person name="Oren A."/>
            <person name="Chaudhuri R.R."/>
            <person name="La Ragione R."/>
            <person name="Hildebrand F."/>
            <person name="Pallen M.J."/>
        </authorList>
    </citation>
    <scope>NUCLEOTIDE SEQUENCE</scope>
    <source>
        <strain evidence="1">USAMLcec3-3695</strain>
    </source>
</reference>
<dbReference type="AlphaFoldDB" id="A0A9D1MD12"/>